<organism evidence="2 3">
    <name type="scientific">Dendrobium thyrsiflorum</name>
    <name type="common">Pinecone-like raceme dendrobium</name>
    <name type="synonym">Orchid</name>
    <dbReference type="NCBI Taxonomy" id="117978"/>
    <lineage>
        <taxon>Eukaryota</taxon>
        <taxon>Viridiplantae</taxon>
        <taxon>Streptophyta</taxon>
        <taxon>Embryophyta</taxon>
        <taxon>Tracheophyta</taxon>
        <taxon>Spermatophyta</taxon>
        <taxon>Magnoliopsida</taxon>
        <taxon>Liliopsida</taxon>
        <taxon>Asparagales</taxon>
        <taxon>Orchidaceae</taxon>
        <taxon>Epidendroideae</taxon>
        <taxon>Malaxideae</taxon>
        <taxon>Dendrobiinae</taxon>
        <taxon>Dendrobium</taxon>
    </lineage>
</organism>
<keyword evidence="3" id="KW-1185">Reference proteome</keyword>
<keyword evidence="1" id="KW-0812">Transmembrane</keyword>
<feature type="transmembrane region" description="Helical" evidence="1">
    <location>
        <begin position="7"/>
        <end position="26"/>
    </location>
</feature>
<name>A0ABD0VZ59_DENTH</name>
<reference evidence="2 3" key="1">
    <citation type="journal article" date="2024" name="Plant Biotechnol. J.">
        <title>Dendrobium thyrsiflorum genome and its molecular insights into genes involved in important horticultural traits.</title>
        <authorList>
            <person name="Chen B."/>
            <person name="Wang J.Y."/>
            <person name="Zheng P.J."/>
            <person name="Li K.L."/>
            <person name="Liang Y.M."/>
            <person name="Chen X.F."/>
            <person name="Zhang C."/>
            <person name="Zhao X."/>
            <person name="He X."/>
            <person name="Zhang G.Q."/>
            <person name="Liu Z.J."/>
            <person name="Xu Q."/>
        </authorList>
    </citation>
    <scope>NUCLEOTIDE SEQUENCE [LARGE SCALE GENOMIC DNA]</scope>
    <source>
        <strain evidence="2">GZMU011</strain>
    </source>
</reference>
<accession>A0ABD0VZ59</accession>
<feature type="transmembrane region" description="Helical" evidence="1">
    <location>
        <begin position="46"/>
        <end position="67"/>
    </location>
</feature>
<feature type="transmembrane region" description="Helical" evidence="1">
    <location>
        <begin position="271"/>
        <end position="297"/>
    </location>
</feature>
<proteinExistence type="predicted"/>
<feature type="transmembrane region" description="Helical" evidence="1">
    <location>
        <begin position="79"/>
        <end position="105"/>
    </location>
</feature>
<evidence type="ECO:0000313" key="2">
    <source>
        <dbReference type="EMBL" id="KAL0927013.1"/>
    </source>
</evidence>
<protein>
    <submittedName>
        <fullName evidence="2">Uncharacterized protein</fullName>
    </submittedName>
</protein>
<dbReference type="EMBL" id="JANQDX010000002">
    <property type="protein sequence ID" value="KAL0927013.1"/>
    <property type="molecule type" value="Genomic_DNA"/>
</dbReference>
<evidence type="ECO:0000256" key="1">
    <source>
        <dbReference type="SAM" id="Phobius"/>
    </source>
</evidence>
<comment type="caution">
    <text evidence="2">The sequence shown here is derived from an EMBL/GenBank/DDBJ whole genome shotgun (WGS) entry which is preliminary data.</text>
</comment>
<evidence type="ECO:0000313" key="3">
    <source>
        <dbReference type="Proteomes" id="UP001552299"/>
    </source>
</evidence>
<dbReference type="Proteomes" id="UP001552299">
    <property type="component" value="Unassembled WGS sequence"/>
</dbReference>
<keyword evidence="1" id="KW-0472">Membrane</keyword>
<sequence>MEKPLDYINEFLPILLIFHILEVVSQEEADDINANLTNYNSEEKKSIIILMYSPVGSLVADLVSSLLKKIMYYFRLAVFKVLILFIPASVPTVVTLLSPSAAVLYNNFQLLSFLPQAAYLQRSDQHGDPCRNGRTQHMALRPHLQIYSDNLSEVHDFLHPSCIIVHQHHLCPKQLYQIHPLHPAKYSIQPLSEGQDKKLKSKKILLRAHYEWIIAFSPSLWLDSSPLLAACPGSFHGCLSRGCFTRFPGVAVRFLLVAVSDPYAAPSVPPLAALFDFCVVFLGVVLGCVCCVVTSILQMADPEVDHGFIYNDNDQSVEEYVDRIIFQLASTIEEQISSVQWITVSKVKKAPDGNSLPSLHSSLSGDENFQVGEN</sequence>
<gene>
    <name evidence="2" type="ORF">M5K25_001164</name>
</gene>
<dbReference type="AlphaFoldDB" id="A0ABD0VZ59"/>
<keyword evidence="1" id="KW-1133">Transmembrane helix</keyword>